<dbReference type="GO" id="GO:0016787">
    <property type="term" value="F:hydrolase activity"/>
    <property type="evidence" value="ECO:0007669"/>
    <property type="project" value="UniProtKB-KW"/>
</dbReference>
<dbReference type="InterPro" id="IPR004179">
    <property type="entry name" value="Sec63-dom"/>
</dbReference>
<dbReference type="FunFam" id="1.10.3380.10:FF:000001">
    <property type="entry name" value="U5 small nuclear ribonucleoprotein helicase"/>
    <property type="match status" value="1"/>
</dbReference>
<sequence>MADLLSHVRSLVGTSGEHSEDRHAVDLWNSFSFSGQETTLEDTVVEDEWTDYDSVLDVYRSPSSLPVSHSGTLVSRLLSKPHVPLDALSALLSSSKPSESISEELTDMIGFDDMDLVLEILAERSSVAKDLGLAIAHGGSGAGREVTNGSQSYAIDPDDARRRMEEQFRATAARPLFTAEQQAAPEYFPHVYSSSSIVQGNVLSQFGSKYMLPLGTSREMKETYEEVVIPPSKPVPPRVSERLITVAELDPLARGAFPVRHLPFIPTEQSSDEGTVIQNSEQNTVDHISHGLWVEREHPPPTGAGKTDVAMLTVLRVLDQHRSSSSSSSQSIASTIRRDDFKIIYVAPMKALAAEIVRKLGKRLQWLNIRVRELTGDMQLTKAEIAETQIIVTTPEKWDVVTRKPTGEGEIASKVKLLIIDEVHLLNEERGAVIETIVARTLRQVEYTQSVIRIVGLSATLPNYVDVADFLSVSHQTGLFYFDSSFRPVPLEQHFIGVKGKPNSPTSRKNLDQVTYDKVAELVQQGHQVMIFVHARKETVKAAQALREAALAEGTLDDFSCQEHPSFSFFRQDIGKSRNKEMKQLFDDGFGIHHAGMLRSDRNMMERMFDARAIKVLCCTATLAWGVNLPAHAVIIKGTQVYDSSKGSFVDLSVLDVLQVFGRAGRPGLEDSGEGYICTTDDKLTHYLDAVMSQNPIESQFKSGMIDSLNAEISLGTVSNVAEATQWLGYTYLYVRMRKNPFVYGMSRDEPAKDPNLVDTRRTLIKNAARSLEKARMVNMTGPEGDILSVTDLGRIAAKYYIRHASIEKFNELFRPRMTEADVLTMLSWSTEFDQIQIRETEIEELKQLIEIIPCEVKGVDTSQDKVNILLQGSISRYFPEDFALVSDMAYVAQNAGRIIRALLEIAISRKWADVSAVLMGLSKAIEKRLWPFDQPLKQFELKQDVFYGLEQWADNYSVAELANMTAAELGKLVHLNERHGQAILDAAKQFPTVEIQYELKPLGSDVLKIAVKVIRSFNWNSRLHGSVEPFWLWVEDHEGASILQMSHLLFRQTTDVLHVDFIIAIPASQPPPSVTIRFVSDRWLGAENEVAVSLESLIMPTYSSSHIPRLDLPFLDLSILRNPLLEQLLSSRLSSLNAIQTQVFWSTFRTKGHGLICAPTGCGKSTLGQLLAWDTLSQCPDDSYVLVVASRRTSAMEWVADMASISEALGFSVNFATGHDVFRHARGKAVRITTPVHLLAGLMERKPFSPLPGLQLVICENLEQMDARHELGISLLRHATQLQATRFIGLANSLNDSADLAAWLDVEPSCLHSFRPSARDQQLTLTAQTFTIPQTAALFKAMAKPAHSAIRASSDGTAIVFIPSLPYVARLEDRSLVDFIGKGVGFFHEGLSRTDRSIMLQLYAEGSICVLLVPRDACWTLPVRAATVVVMGTQYIHVEAGGGERQVRDYALSELVRMQGRAVRHNGSGHFYLFCQAEDKDTYMRFLEEGLPLESELQESDVLRQWYRRERRSGVIKSKLEAAQALAFTFLARRLVSNPVYYGALQTRDESLSRVVDTLEEFVTQQEAATNKGPGGPPEDSTR</sequence>
<evidence type="ECO:0000256" key="2">
    <source>
        <dbReference type="ARBA" id="ARBA00022801"/>
    </source>
</evidence>
<dbReference type="InterPro" id="IPR001650">
    <property type="entry name" value="Helicase_C-like"/>
</dbReference>
<dbReference type="InterPro" id="IPR050474">
    <property type="entry name" value="Hel308_SKI2-like"/>
</dbReference>
<evidence type="ECO:0000256" key="5">
    <source>
        <dbReference type="SAM" id="MobiDB-lite"/>
    </source>
</evidence>
<dbReference type="Proteomes" id="UP000298327">
    <property type="component" value="Unassembled WGS sequence"/>
</dbReference>
<dbReference type="InterPro" id="IPR014001">
    <property type="entry name" value="Helicase_ATP-bd"/>
</dbReference>
<keyword evidence="9" id="KW-1185">Reference proteome</keyword>
<dbReference type="Pfam" id="PF23445">
    <property type="entry name" value="WHD_SNRNP200"/>
    <property type="match status" value="1"/>
</dbReference>
<organism evidence="8 9">
    <name type="scientific">Dentipellis fragilis</name>
    <dbReference type="NCBI Taxonomy" id="205917"/>
    <lineage>
        <taxon>Eukaryota</taxon>
        <taxon>Fungi</taxon>
        <taxon>Dikarya</taxon>
        <taxon>Basidiomycota</taxon>
        <taxon>Agaricomycotina</taxon>
        <taxon>Agaricomycetes</taxon>
        <taxon>Russulales</taxon>
        <taxon>Hericiaceae</taxon>
        <taxon>Dentipellis</taxon>
    </lineage>
</organism>
<dbReference type="InterPro" id="IPR057842">
    <property type="entry name" value="WH_MER3"/>
</dbReference>
<feature type="region of interest" description="Disordered" evidence="5">
    <location>
        <begin position="1565"/>
        <end position="1584"/>
    </location>
</feature>
<dbReference type="SUPFAM" id="SSF158702">
    <property type="entry name" value="Sec63 N-terminal domain-like"/>
    <property type="match status" value="1"/>
</dbReference>
<dbReference type="PROSITE" id="PS51192">
    <property type="entry name" value="HELICASE_ATP_BIND_1"/>
    <property type="match status" value="1"/>
</dbReference>
<feature type="domain" description="Helicase C-terminal" evidence="7">
    <location>
        <begin position="510"/>
        <end position="713"/>
    </location>
</feature>
<keyword evidence="2" id="KW-0378">Hydrolase</keyword>
<dbReference type="SMART" id="SM00490">
    <property type="entry name" value="HELICc"/>
    <property type="match status" value="1"/>
</dbReference>
<evidence type="ECO:0000259" key="7">
    <source>
        <dbReference type="PROSITE" id="PS51194"/>
    </source>
</evidence>
<dbReference type="Gene3D" id="3.40.50.300">
    <property type="entry name" value="P-loop containing nucleotide triphosphate hydrolases"/>
    <property type="match status" value="4"/>
</dbReference>
<dbReference type="FunFam" id="3.40.50.300:FF:003287">
    <property type="entry name" value="U5 small nuclear ribonucleoprotein 200 kDa helicase"/>
    <property type="match status" value="1"/>
</dbReference>
<dbReference type="PANTHER" id="PTHR47961">
    <property type="entry name" value="DNA POLYMERASE THETA, PUTATIVE (AFU_ORTHOLOGUE AFUA_1G05260)-RELATED"/>
    <property type="match status" value="1"/>
</dbReference>
<dbReference type="SMART" id="SM00973">
    <property type="entry name" value="Sec63"/>
    <property type="match status" value="1"/>
</dbReference>
<dbReference type="GO" id="GO:0005524">
    <property type="term" value="F:ATP binding"/>
    <property type="evidence" value="ECO:0007669"/>
    <property type="project" value="UniProtKB-KW"/>
</dbReference>
<dbReference type="Pfam" id="PF00270">
    <property type="entry name" value="DEAD"/>
    <property type="match status" value="2"/>
</dbReference>
<dbReference type="SUPFAM" id="SSF52540">
    <property type="entry name" value="P-loop containing nucleoside triphosphate hydrolases"/>
    <property type="match status" value="4"/>
</dbReference>
<comment type="caution">
    <text evidence="8">The sequence shown here is derived from an EMBL/GenBank/DDBJ whole genome shotgun (WGS) entry which is preliminary data.</text>
</comment>
<dbReference type="SUPFAM" id="SSF46785">
    <property type="entry name" value="Winged helix' DNA-binding domain"/>
    <property type="match status" value="1"/>
</dbReference>
<keyword evidence="3" id="KW-0347">Helicase</keyword>
<dbReference type="FunFam" id="3.40.50.300:FF:000062">
    <property type="entry name" value="U5 small nuclear ribonucleoprotein helicase"/>
    <property type="match status" value="1"/>
</dbReference>
<dbReference type="EMBL" id="SEOQ01000006">
    <property type="protein sequence ID" value="TFY72750.1"/>
    <property type="molecule type" value="Genomic_DNA"/>
</dbReference>
<evidence type="ECO:0000313" key="8">
    <source>
        <dbReference type="EMBL" id="TFY72750.1"/>
    </source>
</evidence>
<dbReference type="Gene3D" id="1.10.10.10">
    <property type="entry name" value="Winged helix-like DNA-binding domain superfamily/Winged helix DNA-binding domain"/>
    <property type="match status" value="2"/>
</dbReference>
<evidence type="ECO:0000256" key="4">
    <source>
        <dbReference type="ARBA" id="ARBA00022840"/>
    </source>
</evidence>
<dbReference type="Pfam" id="PF02889">
    <property type="entry name" value="Sec63"/>
    <property type="match status" value="1"/>
</dbReference>
<dbReference type="InterPro" id="IPR036390">
    <property type="entry name" value="WH_DNA-bd_sf"/>
</dbReference>
<dbReference type="GO" id="GO:0003676">
    <property type="term" value="F:nucleic acid binding"/>
    <property type="evidence" value="ECO:0007669"/>
    <property type="project" value="InterPro"/>
</dbReference>
<dbReference type="CDD" id="cd18795">
    <property type="entry name" value="SF2_C_Ski2"/>
    <property type="match status" value="1"/>
</dbReference>
<evidence type="ECO:0008006" key="10">
    <source>
        <dbReference type="Google" id="ProtNLM"/>
    </source>
</evidence>
<dbReference type="GO" id="GO:0004386">
    <property type="term" value="F:helicase activity"/>
    <property type="evidence" value="ECO:0007669"/>
    <property type="project" value="UniProtKB-KW"/>
</dbReference>
<gene>
    <name evidence="8" type="ORF">EVG20_g272</name>
</gene>
<protein>
    <recommendedName>
        <fullName evidence="10">Sec63-domain-containing protein</fullName>
    </recommendedName>
</protein>
<dbReference type="OrthoDB" id="5575at2759"/>
<dbReference type="Gene3D" id="2.60.40.150">
    <property type="entry name" value="C2 domain"/>
    <property type="match status" value="1"/>
</dbReference>
<dbReference type="InterPro" id="IPR027417">
    <property type="entry name" value="P-loop_NTPase"/>
</dbReference>
<feature type="domain" description="Helicase ATP-binding" evidence="6">
    <location>
        <begin position="301"/>
        <end position="479"/>
    </location>
</feature>
<reference evidence="8 9" key="1">
    <citation type="submission" date="2019-02" db="EMBL/GenBank/DDBJ databases">
        <title>Genome sequencing of the rare red list fungi Dentipellis fragilis.</title>
        <authorList>
            <person name="Buettner E."/>
            <person name="Kellner H."/>
        </authorList>
    </citation>
    <scope>NUCLEOTIDE SEQUENCE [LARGE SCALE GENOMIC DNA]</scope>
    <source>
        <strain evidence="8 9">DSM 105465</strain>
    </source>
</reference>
<keyword evidence="1" id="KW-0547">Nucleotide-binding</keyword>
<dbReference type="FunFam" id="1.10.10.10:FF:000024">
    <property type="entry name" value="U5 small nuclear ribonucleoprotein helicase"/>
    <property type="match status" value="1"/>
</dbReference>
<dbReference type="PROSITE" id="PS51194">
    <property type="entry name" value="HELICASE_CTER"/>
    <property type="match status" value="1"/>
</dbReference>
<evidence type="ECO:0000256" key="1">
    <source>
        <dbReference type="ARBA" id="ARBA00022741"/>
    </source>
</evidence>
<name>A0A4Y9ZF04_9AGAM</name>
<dbReference type="SMART" id="SM00487">
    <property type="entry name" value="DEXDc"/>
    <property type="match status" value="2"/>
</dbReference>
<dbReference type="STRING" id="205917.A0A4Y9ZF04"/>
<proteinExistence type="predicted"/>
<dbReference type="Pfam" id="PF00271">
    <property type="entry name" value="Helicase_C"/>
    <property type="match status" value="1"/>
</dbReference>
<dbReference type="InterPro" id="IPR036388">
    <property type="entry name" value="WH-like_DNA-bd_sf"/>
</dbReference>
<dbReference type="InterPro" id="IPR035892">
    <property type="entry name" value="C2_domain_sf"/>
</dbReference>
<dbReference type="InterPro" id="IPR011545">
    <property type="entry name" value="DEAD/DEAH_box_helicase_dom"/>
</dbReference>
<evidence type="ECO:0000313" key="9">
    <source>
        <dbReference type="Proteomes" id="UP000298327"/>
    </source>
</evidence>
<dbReference type="Gene3D" id="1.10.3380.10">
    <property type="entry name" value="Sec63 N-terminal domain-like domain"/>
    <property type="match status" value="1"/>
</dbReference>
<dbReference type="PANTHER" id="PTHR47961:SF13">
    <property type="entry name" value="ACTIVATING SIGNAL COINTEGRATOR 1 COMPLEX SUBUNIT 3"/>
    <property type="match status" value="1"/>
</dbReference>
<evidence type="ECO:0000256" key="3">
    <source>
        <dbReference type="ARBA" id="ARBA00022806"/>
    </source>
</evidence>
<accession>A0A4Y9ZF04</accession>
<evidence type="ECO:0000259" key="6">
    <source>
        <dbReference type="PROSITE" id="PS51192"/>
    </source>
</evidence>
<keyword evidence="4" id="KW-0067">ATP-binding</keyword>